<feature type="coiled-coil region" evidence="8">
    <location>
        <begin position="226"/>
        <end position="255"/>
    </location>
</feature>
<keyword evidence="7" id="KW-0998">Cell outer membrane</keyword>
<dbReference type="RefSeq" id="WP_164029050.1">
    <property type="nucleotide sequence ID" value="NZ_JAABOQ010000001.1"/>
</dbReference>
<dbReference type="GO" id="GO:0015562">
    <property type="term" value="F:efflux transmembrane transporter activity"/>
    <property type="evidence" value="ECO:0007669"/>
    <property type="project" value="InterPro"/>
</dbReference>
<dbReference type="InterPro" id="IPR051906">
    <property type="entry name" value="TolC-like"/>
</dbReference>
<feature type="signal peptide" evidence="9">
    <location>
        <begin position="1"/>
        <end position="19"/>
    </location>
</feature>
<comment type="similarity">
    <text evidence="2">Belongs to the outer membrane factor (OMF) (TC 1.B.17) family.</text>
</comment>
<comment type="subcellular location">
    <subcellularLocation>
        <location evidence="1">Cell outer membrane</location>
    </subcellularLocation>
</comment>
<dbReference type="Gene3D" id="1.20.1600.10">
    <property type="entry name" value="Outer membrane efflux proteins (OEP)"/>
    <property type="match status" value="1"/>
</dbReference>
<keyword evidence="8" id="KW-0175">Coiled coil</keyword>
<dbReference type="SUPFAM" id="SSF56954">
    <property type="entry name" value="Outer membrane efflux proteins (OEP)"/>
    <property type="match status" value="1"/>
</dbReference>
<keyword evidence="11" id="KW-1185">Reference proteome</keyword>
<feature type="coiled-coil region" evidence="8">
    <location>
        <begin position="362"/>
        <end position="391"/>
    </location>
</feature>
<evidence type="ECO:0000256" key="1">
    <source>
        <dbReference type="ARBA" id="ARBA00004442"/>
    </source>
</evidence>
<dbReference type="GO" id="GO:0009279">
    <property type="term" value="C:cell outer membrane"/>
    <property type="evidence" value="ECO:0007669"/>
    <property type="project" value="UniProtKB-SubCell"/>
</dbReference>
<gene>
    <name evidence="10" type="ORF">GWK10_01075</name>
</gene>
<evidence type="ECO:0000256" key="2">
    <source>
        <dbReference type="ARBA" id="ARBA00007613"/>
    </source>
</evidence>
<evidence type="ECO:0000313" key="10">
    <source>
        <dbReference type="EMBL" id="NER15781.1"/>
    </source>
</evidence>
<keyword evidence="9" id="KW-0732">Signal</keyword>
<proteinExistence type="inferred from homology"/>
<dbReference type="GO" id="GO:0015288">
    <property type="term" value="F:porin activity"/>
    <property type="evidence" value="ECO:0007669"/>
    <property type="project" value="TreeGrafter"/>
</dbReference>
<evidence type="ECO:0000313" key="11">
    <source>
        <dbReference type="Proteomes" id="UP000474296"/>
    </source>
</evidence>
<evidence type="ECO:0000256" key="6">
    <source>
        <dbReference type="ARBA" id="ARBA00023136"/>
    </source>
</evidence>
<dbReference type="InterPro" id="IPR003423">
    <property type="entry name" value="OMP_efflux"/>
</dbReference>
<sequence length="487" mass="56686">MRNFLLFLITVLCIVSVQAQTKKITLEDAIKVAQKESPDYVAAVNRFQSGYWGYRRYQAGFLPGLRLDATLPNYSESVTRIQNDLGQDIFVNQNQAITDLNLSLRQNVPFTGGVFSVQSRLDRVDIFGENETTRYNIIPFSLNYFQNSLFYNPFKWDKKIEPLLYEESKRDFVEKMEDISLRTCRRYFGLLRSQIQLKIAETNLANQDTLYKIAQNRFKIGKIAENELLQLELSLLNARNNKTNSEINLKQTSQNLARFLRLESEDVELSVPEELALFDVSTQKALEEAQNNRKAVIEFRRRRLQAEKEVARVKGTNRLQINLNANFGISQNGNDFDQLFGNYLRQQSVSLRLGVPIFDWGVSKAERKVAEADLELTNTNIEQDQEAFEQEIYLHTLNWSNQRQFLATAEKAQEVAAKRYDISKARFILGKITITDLNLAQQEKDIAIVDYLESLEKFWVDYYTLRRLTLYDFIEKDKIRAEDLVFD</sequence>
<keyword evidence="5" id="KW-0812">Transmembrane</keyword>
<evidence type="ECO:0000256" key="5">
    <source>
        <dbReference type="ARBA" id="ARBA00022692"/>
    </source>
</evidence>
<feature type="chain" id="PRO_5027083074" evidence="9">
    <location>
        <begin position="20"/>
        <end position="487"/>
    </location>
</feature>
<keyword evidence="6" id="KW-0472">Membrane</keyword>
<evidence type="ECO:0000256" key="8">
    <source>
        <dbReference type="SAM" id="Coils"/>
    </source>
</evidence>
<protein>
    <submittedName>
        <fullName evidence="10">TolC family protein</fullName>
    </submittedName>
</protein>
<evidence type="ECO:0000256" key="7">
    <source>
        <dbReference type="ARBA" id="ARBA00023237"/>
    </source>
</evidence>
<keyword evidence="4" id="KW-1134">Transmembrane beta strand</keyword>
<evidence type="ECO:0000256" key="4">
    <source>
        <dbReference type="ARBA" id="ARBA00022452"/>
    </source>
</evidence>
<dbReference type="GO" id="GO:1990281">
    <property type="term" value="C:efflux pump complex"/>
    <property type="evidence" value="ECO:0007669"/>
    <property type="project" value="TreeGrafter"/>
</dbReference>
<dbReference type="Proteomes" id="UP000474296">
    <property type="component" value="Unassembled WGS sequence"/>
</dbReference>
<reference evidence="10 11" key="1">
    <citation type="submission" date="2020-01" db="EMBL/GenBank/DDBJ databases">
        <title>Spongiivirga citrea KCTC 32990T.</title>
        <authorList>
            <person name="Wang G."/>
        </authorList>
    </citation>
    <scope>NUCLEOTIDE SEQUENCE [LARGE SCALE GENOMIC DNA]</scope>
    <source>
        <strain evidence="10 11">KCTC 32990</strain>
    </source>
</reference>
<keyword evidence="3" id="KW-0813">Transport</keyword>
<evidence type="ECO:0000256" key="9">
    <source>
        <dbReference type="SAM" id="SignalP"/>
    </source>
</evidence>
<organism evidence="10 11">
    <name type="scientific">Spongiivirga citrea</name>
    <dbReference type="NCBI Taxonomy" id="1481457"/>
    <lineage>
        <taxon>Bacteria</taxon>
        <taxon>Pseudomonadati</taxon>
        <taxon>Bacteroidota</taxon>
        <taxon>Flavobacteriia</taxon>
        <taxon>Flavobacteriales</taxon>
        <taxon>Flavobacteriaceae</taxon>
        <taxon>Spongiivirga</taxon>
    </lineage>
</organism>
<evidence type="ECO:0000256" key="3">
    <source>
        <dbReference type="ARBA" id="ARBA00022448"/>
    </source>
</evidence>
<dbReference type="EMBL" id="JAABOQ010000001">
    <property type="protein sequence ID" value="NER15781.1"/>
    <property type="molecule type" value="Genomic_DNA"/>
</dbReference>
<accession>A0A6M0CDG6</accession>
<name>A0A6M0CDG6_9FLAO</name>
<dbReference type="PANTHER" id="PTHR30026">
    <property type="entry name" value="OUTER MEMBRANE PROTEIN TOLC"/>
    <property type="match status" value="1"/>
</dbReference>
<dbReference type="Pfam" id="PF02321">
    <property type="entry name" value="OEP"/>
    <property type="match status" value="1"/>
</dbReference>
<dbReference type="PANTHER" id="PTHR30026:SF20">
    <property type="entry name" value="OUTER MEMBRANE PROTEIN TOLC"/>
    <property type="match status" value="1"/>
</dbReference>
<comment type="caution">
    <text evidence="10">The sequence shown here is derived from an EMBL/GenBank/DDBJ whole genome shotgun (WGS) entry which is preliminary data.</text>
</comment>
<dbReference type="AlphaFoldDB" id="A0A6M0CDG6"/>